<dbReference type="Pfam" id="PF19739">
    <property type="entry name" value="DUF6228"/>
    <property type="match status" value="1"/>
</dbReference>
<organism evidence="1">
    <name type="scientific">Streptomyces sp. Y1</name>
    <dbReference type="NCBI Taxonomy" id="3238634"/>
    <lineage>
        <taxon>Bacteria</taxon>
        <taxon>Bacillati</taxon>
        <taxon>Actinomycetota</taxon>
        <taxon>Actinomycetes</taxon>
        <taxon>Kitasatosporales</taxon>
        <taxon>Streptomycetaceae</taxon>
        <taxon>Streptomyces</taxon>
    </lineage>
</organism>
<proteinExistence type="predicted"/>
<gene>
    <name evidence="1" type="ORF">AB2U05_32290</name>
</gene>
<sequence length="154" mass="17358">MNVKDTDPTDTPAVIVRSQNDPTTQVRFSDRYFPDEYGTGFAVEVHAEGLLARLDSVITWVWGPEYLADFLDKLAADFRGWEGERAWSTHHLALRAVFRSGGHVGLTWTLRPWTTQEDSWEASVTTWLEGGEQLATFAADIRQFLDRGTPAGTR</sequence>
<accession>A0AB39TU55</accession>
<dbReference type="InterPro" id="IPR046196">
    <property type="entry name" value="DUF6228"/>
</dbReference>
<dbReference type="EMBL" id="CP163445">
    <property type="protein sequence ID" value="XDQ82848.1"/>
    <property type="molecule type" value="Genomic_DNA"/>
</dbReference>
<reference evidence="1" key="1">
    <citation type="submission" date="2024-07" db="EMBL/GenBank/DDBJ databases">
        <authorList>
            <person name="Yu S.T."/>
        </authorList>
    </citation>
    <scope>NUCLEOTIDE SEQUENCE</scope>
    <source>
        <strain evidence="1">Y1</strain>
    </source>
</reference>
<evidence type="ECO:0000313" key="1">
    <source>
        <dbReference type="EMBL" id="XDQ82848.1"/>
    </source>
</evidence>
<dbReference type="AlphaFoldDB" id="A0AB39TU55"/>
<dbReference type="RefSeq" id="WP_369185099.1">
    <property type="nucleotide sequence ID" value="NZ_CP163445.1"/>
</dbReference>
<protein>
    <submittedName>
        <fullName evidence="1">DUF6228 family protein</fullName>
    </submittedName>
</protein>
<name>A0AB39TU55_9ACTN</name>